<evidence type="ECO:0000313" key="3">
    <source>
        <dbReference type="Proteomes" id="UP000323067"/>
    </source>
</evidence>
<sequence length="530" mass="58378">MAMSRLDNSTTISQHLGGIERYWAHLTDSDKRHVFRLLYRLEPQLLESTVRELSDELRCEQSSPVYGSSRCSIRQPDRHEKAAVSSNRASPSPPPRHATALLCASSAQPQDKSPSLNQVSHTTSPTVQLSSITLPAAQLSDTAPLAEFSGTVPYAAQLPSTLPEATVSSGETKGKILKAFEEYFPSIPDKVLVELEAQSPTLYLMLDKEVLHTDIVQAISKTNNDAWKVSIRRKVQSIGFVEAFRQYNQKSYYRTSTRDVEQLAKLTGLEPKAFRLYLNAGERYQKLSLDLSLGILLLSNPWRTSVLERIPLAPQKREAVLSEYRKLAAHIDSSLLKRIEKVAHRLKAWSTQAWTSRFRGGQDPSRRKRKYDDNNNTNNSPAHKLRAINTTPNGPPSALNPVPVNQPRIASDKIFPYPSRAVSTVCGSPPTQPISSDLTFPFDGQINNSMPPTAVSTVCGSPPAQPISSDLTFPFDNNFSNSMPPTAVSTVYGSPSAQPISSDLTFPFDNNFSNSMPPTAVSTVYGSPPA</sequence>
<dbReference type="AlphaFoldDB" id="A0A2H4S6R9"/>
<feature type="region of interest" description="Disordered" evidence="1">
    <location>
        <begin position="63"/>
        <end position="99"/>
    </location>
</feature>
<protein>
    <submittedName>
        <fullName evidence="2">Uncharacterized protein</fullName>
    </submittedName>
</protein>
<organism evidence="2 3">
    <name type="scientific">Cordyceps militaris</name>
    <name type="common">Caterpillar fungus</name>
    <name type="synonym">Clavaria militaris</name>
    <dbReference type="NCBI Taxonomy" id="73501"/>
    <lineage>
        <taxon>Eukaryota</taxon>
        <taxon>Fungi</taxon>
        <taxon>Dikarya</taxon>
        <taxon>Ascomycota</taxon>
        <taxon>Pezizomycotina</taxon>
        <taxon>Sordariomycetes</taxon>
        <taxon>Hypocreomycetidae</taxon>
        <taxon>Hypocreales</taxon>
        <taxon>Cordycipitaceae</taxon>
        <taxon>Cordyceps</taxon>
    </lineage>
</organism>
<evidence type="ECO:0000256" key="1">
    <source>
        <dbReference type="SAM" id="MobiDB-lite"/>
    </source>
</evidence>
<feature type="region of interest" description="Disordered" evidence="1">
    <location>
        <begin position="357"/>
        <end position="403"/>
    </location>
</feature>
<dbReference type="VEuPathDB" id="FungiDB:A9K55_002450"/>
<proteinExistence type="predicted"/>
<feature type="compositionally biased region" description="Polar residues" evidence="1">
    <location>
        <begin position="63"/>
        <end position="72"/>
    </location>
</feature>
<dbReference type="Proteomes" id="UP000323067">
    <property type="component" value="Chromosome iv"/>
</dbReference>
<reference evidence="2 3" key="1">
    <citation type="journal article" date="2017" name="BMC Genomics">
        <title>Chromosome level assembly and secondary metabolite potential of the parasitic fungus Cordyceps militaris.</title>
        <authorList>
            <person name="Kramer G.J."/>
            <person name="Nodwell J.R."/>
        </authorList>
    </citation>
    <scope>NUCLEOTIDE SEQUENCE [LARGE SCALE GENOMIC DNA]</scope>
    <source>
        <strain evidence="2 3">ATCC 34164</strain>
    </source>
</reference>
<gene>
    <name evidence="2" type="ORF">A9K55_002450</name>
</gene>
<evidence type="ECO:0000313" key="2">
    <source>
        <dbReference type="EMBL" id="ATY58817.1"/>
    </source>
</evidence>
<name>A0A2H4S6R9_CORMI</name>
<accession>A0A2H4S6R9</accession>
<dbReference type="EMBL" id="CP023322">
    <property type="protein sequence ID" value="ATY58817.1"/>
    <property type="molecule type" value="Genomic_DNA"/>
</dbReference>